<comment type="caution">
    <text evidence="1">The sequence shown here is derived from an EMBL/GenBank/DDBJ whole genome shotgun (WGS) entry which is preliminary data.</text>
</comment>
<protein>
    <submittedName>
        <fullName evidence="1">Uncharacterized protein</fullName>
    </submittedName>
</protein>
<name>A0A2P8ICB3_SACCR</name>
<dbReference type="Proteomes" id="UP000241118">
    <property type="component" value="Unassembled WGS sequence"/>
</dbReference>
<dbReference type="AlphaFoldDB" id="A0A2P8ICB3"/>
<gene>
    <name evidence="1" type="ORF">B0I31_104402</name>
</gene>
<organism evidence="1 2">
    <name type="scientific">Saccharothrix carnea</name>
    <dbReference type="NCBI Taxonomy" id="1280637"/>
    <lineage>
        <taxon>Bacteria</taxon>
        <taxon>Bacillati</taxon>
        <taxon>Actinomycetota</taxon>
        <taxon>Actinomycetes</taxon>
        <taxon>Pseudonocardiales</taxon>
        <taxon>Pseudonocardiaceae</taxon>
        <taxon>Saccharothrix</taxon>
    </lineage>
</organism>
<sequence length="114" mass="12935">MIEWSGKSWDGPSETALHDLLADLDLTHRHLVVERLDLEPAGQHFMRVHLNDDLSHLVEYRDGERRFQAQVPLQPDVIGVGPVAAVLADWAFGRQGWREALHWVPLSLDQPAKS</sequence>
<accession>A0A2P8ICB3</accession>
<evidence type="ECO:0000313" key="1">
    <source>
        <dbReference type="EMBL" id="PSL56111.1"/>
    </source>
</evidence>
<evidence type="ECO:0000313" key="2">
    <source>
        <dbReference type="Proteomes" id="UP000241118"/>
    </source>
</evidence>
<keyword evidence="2" id="KW-1185">Reference proteome</keyword>
<proteinExistence type="predicted"/>
<reference evidence="1 2" key="1">
    <citation type="submission" date="2018-03" db="EMBL/GenBank/DDBJ databases">
        <title>Genomic Encyclopedia of Type Strains, Phase III (KMG-III): the genomes of soil and plant-associated and newly described type strains.</title>
        <authorList>
            <person name="Whitman W."/>
        </authorList>
    </citation>
    <scope>NUCLEOTIDE SEQUENCE [LARGE SCALE GENOMIC DNA]</scope>
    <source>
        <strain evidence="1 2">CGMCC 4.7097</strain>
    </source>
</reference>
<dbReference type="EMBL" id="PYAX01000004">
    <property type="protein sequence ID" value="PSL56111.1"/>
    <property type="molecule type" value="Genomic_DNA"/>
</dbReference>